<keyword evidence="2" id="KW-1185">Reference proteome</keyword>
<evidence type="ECO:0000313" key="2">
    <source>
        <dbReference type="Proteomes" id="UP000308886"/>
    </source>
</evidence>
<dbReference type="EMBL" id="SRZC01000024">
    <property type="protein sequence ID" value="TGX80583.1"/>
    <property type="molecule type" value="Genomic_DNA"/>
</dbReference>
<comment type="caution">
    <text evidence="1">The sequence shown here is derived from an EMBL/GenBank/DDBJ whole genome shotgun (WGS) entry which is preliminary data.</text>
</comment>
<gene>
    <name evidence="1" type="ORF">E5358_12490</name>
</gene>
<protein>
    <submittedName>
        <fullName evidence="1">Alpha-glucuronidase</fullName>
    </submittedName>
</protein>
<dbReference type="Proteomes" id="UP000308886">
    <property type="component" value="Unassembled WGS sequence"/>
</dbReference>
<name>A0AC61QMH2_9BACT</name>
<reference evidence="1" key="1">
    <citation type="submission" date="2019-04" db="EMBL/GenBank/DDBJ databases">
        <title>Microbes associate with the intestines of laboratory mice.</title>
        <authorList>
            <person name="Navarre W."/>
            <person name="Wong E."/>
            <person name="Huang K."/>
            <person name="Tropini C."/>
            <person name="Ng K."/>
            <person name="Yu B."/>
        </authorList>
    </citation>
    <scope>NUCLEOTIDE SEQUENCE</scope>
    <source>
        <strain evidence="1">NM73_A23</strain>
    </source>
</reference>
<accession>A0AC61QMH2</accession>
<organism evidence="1 2">
    <name type="scientific">Palleniella muris</name>
    <dbReference type="NCBI Taxonomy" id="3038145"/>
    <lineage>
        <taxon>Bacteria</taxon>
        <taxon>Pseudomonadati</taxon>
        <taxon>Bacteroidota</taxon>
        <taxon>Bacteroidia</taxon>
        <taxon>Bacteroidales</taxon>
        <taxon>Prevotellaceae</taxon>
        <taxon>Palleniella</taxon>
    </lineage>
</organism>
<sequence length="642" mass="73302">MRNIIFFLFAFFCVTKAIAEDGSRLWLRFDKAQNPAKVDVACKSATMDIAAGELSDYWHGGSVALTIDKSLPDDDGFRISSTPEGVTIASATDAGVLYGVYELLRTKGSGVSGDYNAPAFKLRILNHWDNPDGSIERGYAGKSIFRWEEINDKKGTMSQWMRDHLTEYARANASIGINCAVLNNVNASPKMLTTAYINKVKLIADVLRPYGIKVFLSVNFGSPKALGDTKTADPLDVNVGKWWAKKVKVIYRAIPDFGGFLVKANSEGQPGPGDYNRTHAEGANMLAAALKPYNGIVMWRSFVYGNHKGEDRVKQAVSEFKNLDGKFMDNVIVQCKNGPLDFQPREPYAPIFDQMKATPLMPEFQITQEYLGQSRHLVYLAPMWKEFFDFIPKEQLRAMTAIAGVANIGDDTNWCGHHFSQANWYAFGRLAWNPELSSEEIADEWLRLTFCDKKEFLLPMTEVMMSSREACVDYMMPVGLHHIFKADHHYGPEPDGNQPHFPIEWLPIYYHKADATGIGFNRSSTGTNATEQYREPYRSLYDNIETCPEEYLLWFHHVPWTYRLRNGRSIMHELIVHYDMGVSEVERYVVQWQDMRKYVDKQRFEEVSSRLSHQLENAKEWRDVCTKYFQSIEQDALLKQTK</sequence>
<proteinExistence type="predicted"/>
<evidence type="ECO:0000313" key="1">
    <source>
        <dbReference type="EMBL" id="TGX80583.1"/>
    </source>
</evidence>